<comment type="similarity">
    <text evidence="4">Belongs to the rotavirus VP6 family.</text>
</comment>
<keyword evidence="2 4" id="KW-0167">Capsid protein</keyword>
<accession>A0A7T4V7C8</accession>
<comment type="subunit">
    <text evidence="4">Homotrimer. Interacts with the inner capsid protein VP2. Interacts with the outer capsid glycoprotein VP7.</text>
</comment>
<dbReference type="EMBL" id="MT894418">
    <property type="protein sequence ID" value="QQD36994.1"/>
    <property type="molecule type" value="Genomic_RNA"/>
</dbReference>
<evidence type="ECO:0000256" key="1">
    <source>
        <dbReference type="ARBA" id="ARBA00022493"/>
    </source>
</evidence>
<organism evidence="5">
    <name type="scientific">Pacific black duck rotavirus G</name>
    <dbReference type="NCBI Taxonomy" id="2798292"/>
    <lineage>
        <taxon>Viruses</taxon>
        <taxon>Riboviria</taxon>
        <taxon>Orthornavirae</taxon>
        <taxon>Duplornaviricota</taxon>
        <taxon>Resentoviricetes</taxon>
        <taxon>Reovirales</taxon>
        <taxon>Sedoreoviridae</taxon>
        <taxon>Rotavirus</taxon>
        <taxon>Rotavirus gammagastroenteritidis</taxon>
        <taxon>Rotavirus G</taxon>
    </lineage>
</organism>
<dbReference type="GO" id="GO:0005198">
    <property type="term" value="F:structural molecule activity"/>
    <property type="evidence" value="ECO:0007669"/>
    <property type="project" value="UniProtKB-UniRule"/>
</dbReference>
<dbReference type="GO" id="GO:0019064">
    <property type="term" value="P:fusion of virus membrane with host plasma membrane"/>
    <property type="evidence" value="ECO:0007669"/>
    <property type="project" value="UniProtKB-UniRule"/>
</dbReference>
<dbReference type="GO" id="GO:0039626">
    <property type="term" value="C:viral intermediate capsid"/>
    <property type="evidence" value="ECO:0007669"/>
    <property type="project" value="UniProtKB-UniRule"/>
</dbReference>
<evidence type="ECO:0000313" key="5">
    <source>
        <dbReference type="EMBL" id="QQD36994.1"/>
    </source>
</evidence>
<keyword evidence="1 4" id="KW-1154">Intermediate capsid protein</keyword>
<dbReference type="GO" id="GO:0046789">
    <property type="term" value="F:host cell surface receptor binding"/>
    <property type="evidence" value="ECO:0007669"/>
    <property type="project" value="UniProtKB-UniRule"/>
</dbReference>
<name>A0A7T4V7C8_9REOV</name>
<dbReference type="Pfam" id="PF25657">
    <property type="entry name" value="Rota_VP6"/>
    <property type="match status" value="1"/>
</dbReference>
<keyword evidence="3 4" id="KW-0946">Virion</keyword>
<evidence type="ECO:0000256" key="2">
    <source>
        <dbReference type="ARBA" id="ARBA00022561"/>
    </source>
</evidence>
<comment type="subcellular location">
    <subcellularLocation>
        <location evidence="4">Virion</location>
    </subcellularLocation>
    <text evidence="4">Component of the intermediate capsid. Also found in spherical cytoplasmic structures, called virus factories, that appear early after infection and are the site of viral replication and packaging.</text>
</comment>
<protein>
    <recommendedName>
        <fullName evidence="4">Intermediate capsid protein VP6</fullName>
    </recommendedName>
</protein>
<sequence length="393" mass="43762">MDLIETVNAIVHLQKRVLSLSANTNLNSEGQSIINDYNAVASRMNGRTYAFLDPTAILTNYIISMNPISLSTRISTDDFEEMKAGMNSLFDAVSGAIRTECSRPVRAVEQRVAEPNVRMFVDDVRMKSQYSELSIANTAAFDTAKLEPELVYTENPINVGIVEQMNIRANFTQHGGGMRFTTGRWSGNKGAITCISGTDGEHVASVEFKDLTTGVLNVIYIPAPGVMLQPAATIAIGAPVGLKCIDVSTEMTRDDFLIDFMIDNQVLTTYRGVGIIPFEMCNKIRFRVTPWDLARNVNQPPCLVNWQQNNANRQPTVSFLFEIRDACVKSETFQMQPIVSRVQYHMDTQFTADAFLRRPNVDWTVQSLLTSNNVDKVWCQKIAMCIAAFAAKV</sequence>
<reference evidence="5" key="1">
    <citation type="journal article" date="2020" name="Sci. Rep.">
        <title>Metagenomic characterisation of additional and novel avian viruses from Australian wild ducks.</title>
        <authorList>
            <person name="Vibin J."/>
            <person name="Chamings A."/>
            <person name="Klaassen M."/>
            <person name="Alexandersen S."/>
        </authorList>
    </citation>
    <scope>NUCLEOTIDE SEQUENCE</scope>
    <source>
        <strain evidence="5">PBDRVG/PBD08.18-AU-2018</strain>
    </source>
</reference>
<evidence type="ECO:0000256" key="3">
    <source>
        <dbReference type="ARBA" id="ARBA00022844"/>
    </source>
</evidence>
<dbReference type="HAMAP" id="MF_04126">
    <property type="entry name" value="Rota_VP6"/>
    <property type="match status" value="1"/>
</dbReference>
<evidence type="ECO:0000256" key="4">
    <source>
        <dbReference type="HAMAP-Rule" id="MF_04126"/>
    </source>
</evidence>
<dbReference type="InterPro" id="IPR001385">
    <property type="entry name" value="Rotavirus_A/C_VP6"/>
</dbReference>
<comment type="function">
    <text evidence="4">Intermediate capsid protein that self assembles to form an icosahedral capsid with a T=13 symmetry, which consists of 230 trimers of VP6, with channels at each of its five-fold vertices. This capsid constitutes the middle concentric layer of the viral mature particle. The innermost VP2 capsid and the intermediate VP6 capsid remain intact following cell entry to protect the dsRNA from degradation and to prevent unfavorable antiviral responses in the host cell during all the replication cycle of the virus. Nascent transcripts are transcribed within the structural confines of this double-layered particle (DLP) and are extruded through the channels at the five-fold axes. VP6 is required for the transcription activity of the DLP.</text>
</comment>
<dbReference type="GO" id="GO:0019031">
    <property type="term" value="C:viral envelope"/>
    <property type="evidence" value="ECO:0007669"/>
    <property type="project" value="UniProtKB-UniRule"/>
</dbReference>
<proteinExistence type="inferred from homology"/>